<dbReference type="Proteomes" id="UP001140562">
    <property type="component" value="Unassembled WGS sequence"/>
</dbReference>
<dbReference type="EMBL" id="JAPEUV010000051">
    <property type="protein sequence ID" value="KAJ4336227.1"/>
    <property type="molecule type" value="Genomic_DNA"/>
</dbReference>
<evidence type="ECO:0000259" key="5">
    <source>
        <dbReference type="Pfam" id="PF06094"/>
    </source>
</evidence>
<keyword evidence="2" id="KW-0808">Transferase</keyword>
<evidence type="ECO:0000256" key="4">
    <source>
        <dbReference type="SAM" id="MobiDB-lite"/>
    </source>
</evidence>
<dbReference type="InterPro" id="IPR045038">
    <property type="entry name" value="AIG2-like"/>
</dbReference>
<dbReference type="Pfam" id="PF06094">
    <property type="entry name" value="GGACT"/>
    <property type="match status" value="1"/>
</dbReference>
<feature type="compositionally biased region" description="Low complexity" evidence="4">
    <location>
        <begin position="23"/>
        <end position="34"/>
    </location>
</feature>
<evidence type="ECO:0000256" key="3">
    <source>
        <dbReference type="ARBA" id="ARBA00030602"/>
    </source>
</evidence>
<feature type="region of interest" description="Disordered" evidence="4">
    <location>
        <begin position="216"/>
        <end position="247"/>
    </location>
</feature>
<feature type="domain" description="Gamma-glutamylcyclotransferase AIG2-like" evidence="5">
    <location>
        <begin position="42"/>
        <end position="177"/>
    </location>
</feature>
<feature type="region of interest" description="Disordered" evidence="4">
    <location>
        <begin position="1"/>
        <end position="36"/>
    </location>
</feature>
<evidence type="ECO:0000256" key="1">
    <source>
        <dbReference type="ARBA" id="ARBA00008861"/>
    </source>
</evidence>
<dbReference type="PANTHER" id="PTHR31544:SF2">
    <property type="entry name" value="AIG2-LIKE PROTEIN D"/>
    <property type="match status" value="1"/>
</dbReference>
<dbReference type="GO" id="GO:0016740">
    <property type="term" value="F:transferase activity"/>
    <property type="evidence" value="ECO:0007669"/>
    <property type="project" value="UniProtKB-KW"/>
</dbReference>
<evidence type="ECO:0000256" key="2">
    <source>
        <dbReference type="ARBA" id="ARBA00022679"/>
    </source>
</evidence>
<dbReference type="AlphaFoldDB" id="A0A9W8WZ76"/>
<organism evidence="6 7">
    <name type="scientific">Didymella glomerata</name>
    <dbReference type="NCBI Taxonomy" id="749621"/>
    <lineage>
        <taxon>Eukaryota</taxon>
        <taxon>Fungi</taxon>
        <taxon>Dikarya</taxon>
        <taxon>Ascomycota</taxon>
        <taxon>Pezizomycotina</taxon>
        <taxon>Dothideomycetes</taxon>
        <taxon>Pleosporomycetidae</taxon>
        <taxon>Pleosporales</taxon>
        <taxon>Pleosporineae</taxon>
        <taxon>Didymellaceae</taxon>
        <taxon>Didymella</taxon>
    </lineage>
</organism>
<reference evidence="6" key="1">
    <citation type="submission" date="2022-10" db="EMBL/GenBank/DDBJ databases">
        <title>Tapping the CABI collections for fungal endophytes: first genome assemblies for Collariella, Neodidymelliopsis, Ascochyta clinopodiicola, Didymella pomorum, Didymosphaeria variabile, Neocosmospora piperis and Neocucurbitaria cava.</title>
        <authorList>
            <person name="Hill R."/>
        </authorList>
    </citation>
    <scope>NUCLEOTIDE SEQUENCE</scope>
    <source>
        <strain evidence="6">IMI 360193</strain>
    </source>
</reference>
<name>A0A9W8WZ76_9PLEO</name>
<evidence type="ECO:0000313" key="7">
    <source>
        <dbReference type="Proteomes" id="UP001140562"/>
    </source>
</evidence>
<feature type="compositionally biased region" description="Basic and acidic residues" evidence="4">
    <location>
        <begin position="237"/>
        <end position="247"/>
    </location>
</feature>
<accession>A0A9W8WZ76</accession>
<evidence type="ECO:0000313" key="6">
    <source>
        <dbReference type="EMBL" id="KAJ4336227.1"/>
    </source>
</evidence>
<proteinExistence type="inferred from homology"/>
<comment type="similarity">
    <text evidence="1">Belongs to the gamma-glutamylcyclotransferase family.</text>
</comment>
<dbReference type="SUPFAM" id="SSF110857">
    <property type="entry name" value="Gamma-glutamyl cyclotransferase-like"/>
    <property type="match status" value="1"/>
</dbReference>
<dbReference type="InterPro" id="IPR013024">
    <property type="entry name" value="GGCT-like"/>
</dbReference>
<gene>
    <name evidence="6" type="ORF">N0V87_005519</name>
</gene>
<dbReference type="PANTHER" id="PTHR31544">
    <property type="entry name" value="AIG2-LIKE PROTEIN D"/>
    <property type="match status" value="1"/>
</dbReference>
<sequence>MDLTSLYAHQHRKRSSPSPRRPSPSSHRPSAPTSGTMSHTAFFYGTLMAPPVLHRVIWGSQTPPTPAHASLLSIRPAILHAHQRRHVRRADYPAVVPSTQNSEVRGTLVEGLTDGDIWRLDIFEGDEYERRNVKVRVLESKGRAGDAGHKDVEGEEVSAQTYIWIAGEHRLESEEWDFDHFVKEKMSRWVGREAADEGFQGRPSINDVDDAVAALNDPTGGRGANGEMSRQLQNGGKAEDKVLGSAV</sequence>
<keyword evidence="7" id="KW-1185">Reference proteome</keyword>
<dbReference type="Gene3D" id="3.10.490.10">
    <property type="entry name" value="Gamma-glutamyl cyclotransferase-like"/>
    <property type="match status" value="1"/>
</dbReference>
<dbReference type="OrthoDB" id="1044435at2759"/>
<protein>
    <recommendedName>
        <fullName evidence="3">Putative gamma-glutamylcyclotransferase</fullName>
    </recommendedName>
</protein>
<dbReference type="InterPro" id="IPR036568">
    <property type="entry name" value="GGCT-like_sf"/>
</dbReference>
<dbReference type="InterPro" id="IPR009288">
    <property type="entry name" value="AIG2-like_dom"/>
</dbReference>
<comment type="caution">
    <text evidence="6">The sequence shown here is derived from an EMBL/GenBank/DDBJ whole genome shotgun (WGS) entry which is preliminary data.</text>
</comment>
<dbReference type="CDD" id="cd06661">
    <property type="entry name" value="GGCT_like"/>
    <property type="match status" value="1"/>
</dbReference>